<dbReference type="NCBIfam" id="TIGR02937">
    <property type="entry name" value="sigma70-ECF"/>
    <property type="match status" value="1"/>
</dbReference>
<evidence type="ECO:0000256" key="1">
    <source>
        <dbReference type="ARBA" id="ARBA00010641"/>
    </source>
</evidence>
<evidence type="ECO:0000313" key="9">
    <source>
        <dbReference type="Proteomes" id="UP000019666"/>
    </source>
</evidence>
<dbReference type="SUPFAM" id="SSF88946">
    <property type="entry name" value="Sigma2 domain of RNA polymerase sigma factors"/>
    <property type="match status" value="1"/>
</dbReference>
<feature type="domain" description="RNA polymerase sigma-70 region 2" evidence="6">
    <location>
        <begin position="46"/>
        <end position="110"/>
    </location>
</feature>
<keyword evidence="2" id="KW-0805">Transcription regulation</keyword>
<dbReference type="InterPro" id="IPR007627">
    <property type="entry name" value="RNA_pol_sigma70_r2"/>
</dbReference>
<dbReference type="HOGENOM" id="CLU_047691_3_0_5"/>
<proteinExistence type="inferred from homology"/>
<evidence type="ECO:0000256" key="4">
    <source>
        <dbReference type="ARBA" id="ARBA00023125"/>
    </source>
</evidence>
<accession>A0A017HMV7</accession>
<dbReference type="Gene3D" id="1.10.10.10">
    <property type="entry name" value="Winged helix-like DNA-binding domain superfamily/Winged helix DNA-binding domain"/>
    <property type="match status" value="1"/>
</dbReference>
<dbReference type="Proteomes" id="UP000019666">
    <property type="component" value="Unassembled WGS sequence"/>
</dbReference>
<sequence length="206" mass="22518">MSHPARAMPLMDETPFASPAPLDAEGALLLAYANGDREAARELTVSLAPRVLGQATRMLSDRAEAEDVTQEVMLRLWHVAPDWRQGEARVATWLYRVTSNLCTDRLRRRRGVGLDDVAEPPDPTPSVTDRMQGEARMRALSDALAALPDRQAQAVALRHLEGLSNPEIAAIMEIGVEAVESLTARGKRALAATLRGRKEELGYGDD</sequence>
<dbReference type="GO" id="GO:0006352">
    <property type="term" value="P:DNA-templated transcription initiation"/>
    <property type="evidence" value="ECO:0007669"/>
    <property type="project" value="InterPro"/>
</dbReference>
<dbReference type="InterPro" id="IPR013249">
    <property type="entry name" value="RNA_pol_sigma70_r4_t2"/>
</dbReference>
<dbReference type="InterPro" id="IPR013325">
    <property type="entry name" value="RNA_pol_sigma_r2"/>
</dbReference>
<dbReference type="NCBIfam" id="NF009176">
    <property type="entry name" value="PRK12524.1"/>
    <property type="match status" value="1"/>
</dbReference>
<dbReference type="SUPFAM" id="SSF88659">
    <property type="entry name" value="Sigma3 and sigma4 domains of RNA polymerase sigma factors"/>
    <property type="match status" value="1"/>
</dbReference>
<evidence type="ECO:0000313" key="8">
    <source>
        <dbReference type="EMBL" id="EYD75488.1"/>
    </source>
</evidence>
<dbReference type="Gene3D" id="1.10.1740.10">
    <property type="match status" value="1"/>
</dbReference>
<gene>
    <name evidence="8" type="ORF">Rumeso_02971</name>
</gene>
<dbReference type="GO" id="GO:0016987">
    <property type="term" value="F:sigma factor activity"/>
    <property type="evidence" value="ECO:0007669"/>
    <property type="project" value="UniProtKB-KW"/>
</dbReference>
<keyword evidence="4" id="KW-0238">DNA-binding</keyword>
<reference evidence="8 9" key="1">
    <citation type="submission" date="2013-02" db="EMBL/GenBank/DDBJ databases">
        <authorList>
            <person name="Fiebig A."/>
            <person name="Goeker M."/>
            <person name="Klenk H.-P.P."/>
        </authorList>
    </citation>
    <scope>NUCLEOTIDE SEQUENCE [LARGE SCALE GENOMIC DNA]</scope>
    <source>
        <strain evidence="8 9">DSM 19309</strain>
    </source>
</reference>
<evidence type="ECO:0000259" key="7">
    <source>
        <dbReference type="Pfam" id="PF08281"/>
    </source>
</evidence>
<dbReference type="AlphaFoldDB" id="A0A017HMV7"/>
<dbReference type="PANTHER" id="PTHR43133">
    <property type="entry name" value="RNA POLYMERASE ECF-TYPE SIGMA FACTO"/>
    <property type="match status" value="1"/>
</dbReference>
<evidence type="ECO:0000256" key="5">
    <source>
        <dbReference type="ARBA" id="ARBA00023163"/>
    </source>
</evidence>
<feature type="domain" description="RNA polymerase sigma factor 70 region 4 type 2" evidence="7">
    <location>
        <begin position="138"/>
        <end position="190"/>
    </location>
</feature>
<comment type="caution">
    <text evidence="8">The sequence shown here is derived from an EMBL/GenBank/DDBJ whole genome shotgun (WGS) entry which is preliminary data.</text>
</comment>
<keyword evidence="5" id="KW-0804">Transcription</keyword>
<name>A0A017HMV7_9RHOB</name>
<dbReference type="InterPro" id="IPR039425">
    <property type="entry name" value="RNA_pol_sigma-70-like"/>
</dbReference>
<keyword evidence="9" id="KW-1185">Reference proteome</keyword>
<evidence type="ECO:0000259" key="6">
    <source>
        <dbReference type="Pfam" id="PF04542"/>
    </source>
</evidence>
<dbReference type="STRING" id="442562.Rumeso_02971"/>
<dbReference type="InterPro" id="IPR014284">
    <property type="entry name" value="RNA_pol_sigma-70_dom"/>
</dbReference>
<evidence type="ECO:0000256" key="3">
    <source>
        <dbReference type="ARBA" id="ARBA00023082"/>
    </source>
</evidence>
<comment type="similarity">
    <text evidence="1">Belongs to the sigma-70 factor family. ECF subfamily.</text>
</comment>
<dbReference type="InterPro" id="IPR036388">
    <property type="entry name" value="WH-like_DNA-bd_sf"/>
</dbReference>
<evidence type="ECO:0000256" key="2">
    <source>
        <dbReference type="ARBA" id="ARBA00023015"/>
    </source>
</evidence>
<dbReference type="GO" id="GO:0003677">
    <property type="term" value="F:DNA binding"/>
    <property type="evidence" value="ECO:0007669"/>
    <property type="project" value="UniProtKB-KW"/>
</dbReference>
<dbReference type="Pfam" id="PF08281">
    <property type="entry name" value="Sigma70_r4_2"/>
    <property type="match status" value="1"/>
</dbReference>
<dbReference type="PATRIC" id="fig|442562.3.peg.2924"/>
<keyword evidence="3" id="KW-0731">Sigma factor</keyword>
<dbReference type="InterPro" id="IPR013324">
    <property type="entry name" value="RNA_pol_sigma_r3/r4-like"/>
</dbReference>
<dbReference type="CDD" id="cd06171">
    <property type="entry name" value="Sigma70_r4"/>
    <property type="match status" value="1"/>
</dbReference>
<dbReference type="EMBL" id="AOSK01000080">
    <property type="protein sequence ID" value="EYD75488.1"/>
    <property type="molecule type" value="Genomic_DNA"/>
</dbReference>
<organism evidence="8 9">
    <name type="scientific">Rubellimicrobium mesophilum DSM 19309</name>
    <dbReference type="NCBI Taxonomy" id="442562"/>
    <lineage>
        <taxon>Bacteria</taxon>
        <taxon>Pseudomonadati</taxon>
        <taxon>Pseudomonadota</taxon>
        <taxon>Alphaproteobacteria</taxon>
        <taxon>Rhodobacterales</taxon>
        <taxon>Roseobacteraceae</taxon>
        <taxon>Rubellimicrobium</taxon>
    </lineage>
</organism>
<dbReference type="PANTHER" id="PTHR43133:SF8">
    <property type="entry name" value="RNA POLYMERASE SIGMA FACTOR HI_1459-RELATED"/>
    <property type="match status" value="1"/>
</dbReference>
<dbReference type="Pfam" id="PF04542">
    <property type="entry name" value="Sigma70_r2"/>
    <property type="match status" value="1"/>
</dbReference>
<protein>
    <submittedName>
        <fullName evidence="8">RNA polymerase sigma-70 factor, ECF family</fullName>
    </submittedName>
</protein>